<protein>
    <submittedName>
        <fullName evidence="3">GrpE protein</fullName>
    </submittedName>
</protein>
<keyword evidence="1" id="KW-0143">Chaperone</keyword>
<dbReference type="PANTHER" id="PTHR21237">
    <property type="entry name" value="GRPE PROTEIN"/>
    <property type="match status" value="1"/>
</dbReference>
<keyword evidence="4" id="KW-1185">Reference proteome</keyword>
<dbReference type="GO" id="GO:0042803">
    <property type="term" value="F:protein homodimerization activity"/>
    <property type="evidence" value="ECO:0007669"/>
    <property type="project" value="InterPro"/>
</dbReference>
<evidence type="ECO:0000313" key="3">
    <source>
        <dbReference type="EMBL" id="CCJ33125.1"/>
    </source>
</evidence>
<gene>
    <name evidence="3" type="ORF">CAAU_1041</name>
</gene>
<evidence type="ECO:0000313" key="4">
    <source>
        <dbReference type="Proteomes" id="UP000007652"/>
    </source>
</evidence>
<dbReference type="EMBL" id="CAKP01000060">
    <property type="protein sequence ID" value="CCJ33125.1"/>
    <property type="molecule type" value="Genomic_DNA"/>
</dbReference>
<comment type="caution">
    <text evidence="3">The sequence shown here is derived from an EMBL/GenBank/DDBJ whole genome shotgun (WGS) entry which is preliminary data.</text>
</comment>
<dbReference type="STRING" id="857293.CAAU_1041"/>
<dbReference type="GO" id="GO:0000774">
    <property type="term" value="F:adenyl-nucleotide exchange factor activity"/>
    <property type="evidence" value="ECO:0007669"/>
    <property type="project" value="InterPro"/>
</dbReference>
<feature type="coiled-coil region" evidence="2">
    <location>
        <begin position="50"/>
        <end position="77"/>
    </location>
</feature>
<name>I7LGA0_9CLOT</name>
<evidence type="ECO:0000256" key="2">
    <source>
        <dbReference type="SAM" id="Coils"/>
    </source>
</evidence>
<sequence>MNLLNEIKKIKNIDLEGIDEELETIDEEVLIGIENKNIIERAVKKSLQGIEWISQELESLSKNIEKLKENEINLLKAVIYIYDYIDGIIMALIKSGKIDEKNIYLMDKAAEILNKFESELKKAGVIVEKSEYKKFDTYLHEIIATEKNDEWEEGTILHVIKKGFIYNGKILRKAKVITSSKGDDIKWP</sequence>
<reference evidence="3 4" key="1">
    <citation type="journal article" date="2011" name="J. Bacteriol.">
        <title>Draft genome sequence of Caloramator australicus strain RC3T, a thermoanaerobe from the Great Artesian Basin of Australia.</title>
        <authorList>
            <person name="Ogg C.D."/>
            <person name="Patel B.K.C."/>
        </authorList>
    </citation>
    <scope>NUCLEOTIDE SEQUENCE [LARGE SCALE GENOMIC DNA]</scope>
    <source>
        <strain evidence="3 4">RC3</strain>
    </source>
</reference>
<dbReference type="InterPro" id="IPR000740">
    <property type="entry name" value="GrpE"/>
</dbReference>
<keyword evidence="2" id="KW-0175">Coiled coil</keyword>
<dbReference type="InterPro" id="IPR009012">
    <property type="entry name" value="GrpE_head"/>
</dbReference>
<dbReference type="Pfam" id="PF01025">
    <property type="entry name" value="GrpE"/>
    <property type="match status" value="1"/>
</dbReference>
<organism evidence="3 4">
    <name type="scientific">Caloramator australicus RC3</name>
    <dbReference type="NCBI Taxonomy" id="857293"/>
    <lineage>
        <taxon>Bacteria</taxon>
        <taxon>Bacillati</taxon>
        <taxon>Bacillota</taxon>
        <taxon>Clostridia</taxon>
        <taxon>Eubacteriales</taxon>
        <taxon>Clostridiaceae</taxon>
        <taxon>Caloramator</taxon>
    </lineage>
</organism>
<dbReference type="Gene3D" id="2.30.22.10">
    <property type="entry name" value="Head domain of nucleotide exchange factor GrpE"/>
    <property type="match status" value="1"/>
</dbReference>
<dbReference type="SUPFAM" id="SSF51064">
    <property type="entry name" value="Head domain of nucleotide exchange factor GrpE"/>
    <property type="match status" value="1"/>
</dbReference>
<dbReference type="Proteomes" id="UP000007652">
    <property type="component" value="Unassembled WGS sequence"/>
</dbReference>
<evidence type="ECO:0000256" key="1">
    <source>
        <dbReference type="ARBA" id="ARBA00023186"/>
    </source>
</evidence>
<proteinExistence type="predicted"/>
<accession>I7LGA0</accession>
<dbReference type="RefSeq" id="WP_008908397.1">
    <property type="nucleotide sequence ID" value="NZ_CAKP01000060.1"/>
</dbReference>
<dbReference type="GO" id="GO:0051082">
    <property type="term" value="F:unfolded protein binding"/>
    <property type="evidence" value="ECO:0007669"/>
    <property type="project" value="TreeGrafter"/>
</dbReference>
<dbReference type="GO" id="GO:0006457">
    <property type="term" value="P:protein folding"/>
    <property type="evidence" value="ECO:0007669"/>
    <property type="project" value="InterPro"/>
</dbReference>
<dbReference type="PANTHER" id="PTHR21237:SF23">
    <property type="entry name" value="GRPE PROTEIN HOMOLOG, MITOCHONDRIAL"/>
    <property type="match status" value="1"/>
</dbReference>
<dbReference type="eggNOG" id="COG0576">
    <property type="taxonomic scope" value="Bacteria"/>
</dbReference>
<dbReference type="GO" id="GO:0051087">
    <property type="term" value="F:protein-folding chaperone binding"/>
    <property type="evidence" value="ECO:0007669"/>
    <property type="project" value="InterPro"/>
</dbReference>
<dbReference type="AlphaFoldDB" id="I7LGA0"/>